<evidence type="ECO:0000313" key="3">
    <source>
        <dbReference type="Proteomes" id="UP000266841"/>
    </source>
</evidence>
<name>K0ST06_THAOC</name>
<reference evidence="2 3" key="1">
    <citation type="journal article" date="2012" name="Genome Biol.">
        <title>Genome and low-iron response of an oceanic diatom adapted to chronic iron limitation.</title>
        <authorList>
            <person name="Lommer M."/>
            <person name="Specht M."/>
            <person name="Roy A.S."/>
            <person name="Kraemer L."/>
            <person name="Andreson R."/>
            <person name="Gutowska M.A."/>
            <person name="Wolf J."/>
            <person name="Bergner S.V."/>
            <person name="Schilhabel M.B."/>
            <person name="Klostermeier U.C."/>
            <person name="Beiko R.G."/>
            <person name="Rosenstiel P."/>
            <person name="Hippler M."/>
            <person name="Laroche J."/>
        </authorList>
    </citation>
    <scope>NUCLEOTIDE SEQUENCE [LARGE SCALE GENOMIC DNA]</scope>
    <source>
        <strain evidence="2 3">CCMP1005</strain>
    </source>
</reference>
<sequence>PSEGSTGGREWNAAAGRDGEDEADGEEKDAATKEALESSELDLEMLCDTLVKLLEYDDRVAHQMLDCGLLGSKVDDVLDLVAVAVSGAGPRGDAGASADELDPDEDDDEGALLVPNPARSTRMDGVFACLCRILRVVVRQPGSRGVGEKSSGPPSGGGRRGRPPSRA</sequence>
<proteinExistence type="predicted"/>
<feature type="region of interest" description="Disordered" evidence="1">
    <location>
        <begin position="141"/>
        <end position="167"/>
    </location>
</feature>
<dbReference type="AlphaFoldDB" id="K0ST06"/>
<keyword evidence="3" id="KW-1185">Reference proteome</keyword>
<protein>
    <submittedName>
        <fullName evidence="2">Uncharacterized protein</fullName>
    </submittedName>
</protein>
<feature type="region of interest" description="Disordered" evidence="1">
    <location>
        <begin position="1"/>
        <end position="36"/>
    </location>
</feature>
<gene>
    <name evidence="2" type="ORF">THAOC_10765</name>
</gene>
<evidence type="ECO:0000313" key="2">
    <source>
        <dbReference type="EMBL" id="EJK68094.1"/>
    </source>
</evidence>
<feature type="non-terminal residue" evidence="2">
    <location>
        <position position="1"/>
    </location>
</feature>
<dbReference type="Proteomes" id="UP000266841">
    <property type="component" value="Unassembled WGS sequence"/>
</dbReference>
<dbReference type="eggNOG" id="ENOG502QZ3M">
    <property type="taxonomic scope" value="Eukaryota"/>
</dbReference>
<comment type="caution">
    <text evidence="2">The sequence shown here is derived from an EMBL/GenBank/DDBJ whole genome shotgun (WGS) entry which is preliminary data.</text>
</comment>
<accession>K0ST06</accession>
<evidence type="ECO:0000256" key="1">
    <source>
        <dbReference type="SAM" id="MobiDB-lite"/>
    </source>
</evidence>
<dbReference type="EMBL" id="AGNL01012090">
    <property type="protein sequence ID" value="EJK68094.1"/>
    <property type="molecule type" value="Genomic_DNA"/>
</dbReference>
<feature type="region of interest" description="Disordered" evidence="1">
    <location>
        <begin position="87"/>
        <end position="117"/>
    </location>
</feature>
<organism evidence="2 3">
    <name type="scientific">Thalassiosira oceanica</name>
    <name type="common">Marine diatom</name>
    <dbReference type="NCBI Taxonomy" id="159749"/>
    <lineage>
        <taxon>Eukaryota</taxon>
        <taxon>Sar</taxon>
        <taxon>Stramenopiles</taxon>
        <taxon>Ochrophyta</taxon>
        <taxon>Bacillariophyta</taxon>
        <taxon>Coscinodiscophyceae</taxon>
        <taxon>Thalassiosirophycidae</taxon>
        <taxon>Thalassiosirales</taxon>
        <taxon>Thalassiosiraceae</taxon>
        <taxon>Thalassiosira</taxon>
    </lineage>
</organism>
<feature type="compositionally biased region" description="Acidic residues" evidence="1">
    <location>
        <begin position="99"/>
        <end position="110"/>
    </location>
</feature>